<organism evidence="1 2">
    <name type="scientific">Vermiconidia calcicola</name>
    <dbReference type="NCBI Taxonomy" id="1690605"/>
    <lineage>
        <taxon>Eukaryota</taxon>
        <taxon>Fungi</taxon>
        <taxon>Dikarya</taxon>
        <taxon>Ascomycota</taxon>
        <taxon>Pezizomycotina</taxon>
        <taxon>Dothideomycetes</taxon>
        <taxon>Dothideomycetidae</taxon>
        <taxon>Mycosphaerellales</taxon>
        <taxon>Extremaceae</taxon>
        <taxon>Vermiconidia</taxon>
    </lineage>
</organism>
<comment type="caution">
    <text evidence="1">The sequence shown here is derived from an EMBL/GenBank/DDBJ whole genome shotgun (WGS) entry which is preliminary data.</text>
</comment>
<protein>
    <submittedName>
        <fullName evidence="1">Hsp70 nucleotide exchange factor fes1</fullName>
    </submittedName>
</protein>
<accession>A0ACC3MXF9</accession>
<keyword evidence="2" id="KW-1185">Reference proteome</keyword>
<reference evidence="1" key="1">
    <citation type="submission" date="2023-07" db="EMBL/GenBank/DDBJ databases">
        <title>Black Yeasts Isolated from many extreme environments.</title>
        <authorList>
            <person name="Coleine C."/>
            <person name="Stajich J.E."/>
            <person name="Selbmann L."/>
        </authorList>
    </citation>
    <scope>NUCLEOTIDE SEQUENCE</scope>
    <source>
        <strain evidence="1">CCFEE 5714</strain>
    </source>
</reference>
<evidence type="ECO:0000313" key="2">
    <source>
        <dbReference type="Proteomes" id="UP001281147"/>
    </source>
</evidence>
<gene>
    <name evidence="1" type="primary">FES1_1</name>
    <name evidence="1" type="ORF">LTR37_013127</name>
</gene>
<name>A0ACC3MXF9_9PEZI</name>
<proteinExistence type="predicted"/>
<sequence>MADQASLNRLLQWGIENSDASRKDSTTQFTDQQRDPTRGPNAAALAELLGGPSDADRMREAMSAIVAPIDQVDLENKLIAWDNFEQLIEQIDNANNIESLGMWPPLLQQLDSPEPEMRKMAAWCMSTAVQNNVKCQEKLLGVGAIPKLAKRAVNDENQAVRKKAVNALSSGVRNYQPGMDELEKSLPESIWSRGQGLDAGDMDSVDEVIHKLRDQAVRS</sequence>
<evidence type="ECO:0000313" key="1">
    <source>
        <dbReference type="EMBL" id="KAK3705820.1"/>
    </source>
</evidence>
<dbReference type="EMBL" id="JAUTXU010000126">
    <property type="protein sequence ID" value="KAK3705820.1"/>
    <property type="molecule type" value="Genomic_DNA"/>
</dbReference>
<dbReference type="Proteomes" id="UP001281147">
    <property type="component" value="Unassembled WGS sequence"/>
</dbReference>